<evidence type="ECO:0000256" key="14">
    <source>
        <dbReference type="ARBA" id="ARBA00032707"/>
    </source>
</evidence>
<feature type="transmembrane region" description="Helical" evidence="17">
    <location>
        <begin position="260"/>
        <end position="277"/>
    </location>
</feature>
<dbReference type="Proteomes" id="UP000198312">
    <property type="component" value="Chromosome"/>
</dbReference>
<evidence type="ECO:0000256" key="10">
    <source>
        <dbReference type="ARBA" id="ARBA00022989"/>
    </source>
</evidence>
<feature type="transmembrane region" description="Helical" evidence="17">
    <location>
        <begin position="125"/>
        <end position="145"/>
    </location>
</feature>
<proteinExistence type="inferred from homology"/>
<protein>
    <recommendedName>
        <fullName evidence="4 17">Undecaprenyl-diphosphatase</fullName>
        <ecNumber evidence="3 17">3.6.1.27</ecNumber>
    </recommendedName>
    <alternativeName>
        <fullName evidence="15 17">Bacitracin resistance protein</fullName>
    </alternativeName>
    <alternativeName>
        <fullName evidence="14 17">Undecaprenyl pyrophosphate phosphatase</fullName>
    </alternativeName>
</protein>
<keyword evidence="13 17" id="KW-0961">Cell wall biogenesis/degradation</keyword>
<dbReference type="GO" id="GO:0005886">
    <property type="term" value="C:plasma membrane"/>
    <property type="evidence" value="ECO:0007669"/>
    <property type="project" value="UniProtKB-SubCell"/>
</dbReference>
<dbReference type="EMBL" id="CP022315">
    <property type="protein sequence ID" value="ASK60811.1"/>
    <property type="molecule type" value="Genomic_DNA"/>
</dbReference>
<feature type="transmembrane region" description="Helical" evidence="17">
    <location>
        <begin position="99"/>
        <end position="118"/>
    </location>
</feature>
<comment type="catalytic activity">
    <reaction evidence="16 17">
        <text>di-trans,octa-cis-undecaprenyl diphosphate + H2O = di-trans,octa-cis-undecaprenyl phosphate + phosphate + H(+)</text>
        <dbReference type="Rhea" id="RHEA:28094"/>
        <dbReference type="ChEBI" id="CHEBI:15377"/>
        <dbReference type="ChEBI" id="CHEBI:15378"/>
        <dbReference type="ChEBI" id="CHEBI:43474"/>
        <dbReference type="ChEBI" id="CHEBI:58405"/>
        <dbReference type="ChEBI" id="CHEBI:60392"/>
        <dbReference type="EC" id="3.6.1.27"/>
    </reaction>
</comment>
<comment type="similarity">
    <text evidence="2 17">Belongs to the UppP family.</text>
</comment>
<keyword evidence="9 17" id="KW-0573">Peptidoglycan synthesis</keyword>
<dbReference type="RefSeq" id="WP_089060088.1">
    <property type="nucleotide sequence ID" value="NZ_CP022315.1"/>
</dbReference>
<feature type="transmembrane region" description="Helical" evidence="17">
    <location>
        <begin position="228"/>
        <end position="248"/>
    </location>
</feature>
<dbReference type="GO" id="GO:0009252">
    <property type="term" value="P:peptidoglycan biosynthetic process"/>
    <property type="evidence" value="ECO:0007669"/>
    <property type="project" value="UniProtKB-KW"/>
</dbReference>
<evidence type="ECO:0000256" key="13">
    <source>
        <dbReference type="ARBA" id="ARBA00023316"/>
    </source>
</evidence>
<keyword evidence="12 17" id="KW-0046">Antibiotic resistance</keyword>
<evidence type="ECO:0000256" key="11">
    <source>
        <dbReference type="ARBA" id="ARBA00023136"/>
    </source>
</evidence>
<reference evidence="18 19" key="1">
    <citation type="submission" date="2017-07" db="EMBL/GenBank/DDBJ databases">
        <title>Virgibacillus sp. LM2416.</title>
        <authorList>
            <person name="Tak E.J."/>
            <person name="Bae J.-W."/>
        </authorList>
    </citation>
    <scope>NUCLEOTIDE SEQUENCE [LARGE SCALE GENOMIC DNA]</scope>
    <source>
        <strain evidence="18 19">LM2416</strain>
    </source>
</reference>
<evidence type="ECO:0000256" key="8">
    <source>
        <dbReference type="ARBA" id="ARBA00022960"/>
    </source>
</evidence>
<dbReference type="GO" id="GO:0071555">
    <property type="term" value="P:cell wall organization"/>
    <property type="evidence" value="ECO:0007669"/>
    <property type="project" value="UniProtKB-KW"/>
</dbReference>
<evidence type="ECO:0000256" key="12">
    <source>
        <dbReference type="ARBA" id="ARBA00023251"/>
    </source>
</evidence>
<gene>
    <name evidence="17" type="primary">uppP</name>
    <name evidence="18" type="ORF">CFK37_00615</name>
</gene>
<keyword evidence="11 17" id="KW-0472">Membrane</keyword>
<accession>A0A220TYP3</accession>
<keyword evidence="5 17" id="KW-1003">Cell membrane</keyword>
<keyword evidence="8 17" id="KW-0133">Cell shape</keyword>
<comment type="subcellular location">
    <subcellularLocation>
        <location evidence="1 17">Cell membrane</location>
        <topology evidence="1 17">Multi-pass membrane protein</topology>
    </subcellularLocation>
</comment>
<dbReference type="InterPro" id="IPR003824">
    <property type="entry name" value="UppP"/>
</dbReference>
<comment type="function">
    <text evidence="17">Catalyzes the dephosphorylation of undecaprenyl diphosphate (UPP). Confers resistance to bacitracin.</text>
</comment>
<dbReference type="EC" id="3.6.1.27" evidence="3 17"/>
<feature type="transmembrane region" description="Helical" evidence="17">
    <location>
        <begin position="12"/>
        <end position="32"/>
    </location>
</feature>
<evidence type="ECO:0000313" key="19">
    <source>
        <dbReference type="Proteomes" id="UP000198312"/>
    </source>
</evidence>
<evidence type="ECO:0000256" key="2">
    <source>
        <dbReference type="ARBA" id="ARBA00010621"/>
    </source>
</evidence>
<keyword evidence="10 17" id="KW-1133">Transmembrane helix</keyword>
<evidence type="ECO:0000256" key="4">
    <source>
        <dbReference type="ARBA" id="ARBA00021581"/>
    </source>
</evidence>
<comment type="miscellaneous">
    <text evidence="17">Bacitracin is thought to be involved in the inhibition of peptidoglycan synthesis by sequestering undecaprenyl diphosphate, thereby reducing the pool of lipid carrier available.</text>
</comment>
<evidence type="ECO:0000256" key="5">
    <source>
        <dbReference type="ARBA" id="ARBA00022475"/>
    </source>
</evidence>
<dbReference type="KEGG" id="vil:CFK37_00615"/>
<evidence type="ECO:0000256" key="7">
    <source>
        <dbReference type="ARBA" id="ARBA00022801"/>
    </source>
</evidence>
<organism evidence="18 19">
    <name type="scientific">Virgibacillus phasianinus</name>
    <dbReference type="NCBI Taxonomy" id="2017483"/>
    <lineage>
        <taxon>Bacteria</taxon>
        <taxon>Bacillati</taxon>
        <taxon>Bacillota</taxon>
        <taxon>Bacilli</taxon>
        <taxon>Bacillales</taxon>
        <taxon>Bacillaceae</taxon>
        <taxon>Virgibacillus</taxon>
    </lineage>
</organism>
<dbReference type="OrthoDB" id="9808289at2"/>
<evidence type="ECO:0000256" key="6">
    <source>
        <dbReference type="ARBA" id="ARBA00022692"/>
    </source>
</evidence>
<evidence type="ECO:0000256" key="3">
    <source>
        <dbReference type="ARBA" id="ARBA00012374"/>
    </source>
</evidence>
<evidence type="ECO:0000256" key="9">
    <source>
        <dbReference type="ARBA" id="ARBA00022984"/>
    </source>
</evidence>
<name>A0A220TYP3_9BACI</name>
<dbReference type="GO" id="GO:0046677">
    <property type="term" value="P:response to antibiotic"/>
    <property type="evidence" value="ECO:0007669"/>
    <property type="project" value="UniProtKB-UniRule"/>
</dbReference>
<dbReference type="HAMAP" id="MF_01006">
    <property type="entry name" value="Undec_diphosphatase"/>
    <property type="match status" value="1"/>
</dbReference>
<evidence type="ECO:0000256" key="1">
    <source>
        <dbReference type="ARBA" id="ARBA00004651"/>
    </source>
</evidence>
<feature type="transmembrane region" description="Helical" evidence="17">
    <location>
        <begin position="202"/>
        <end position="222"/>
    </location>
</feature>
<evidence type="ECO:0000256" key="17">
    <source>
        <dbReference type="HAMAP-Rule" id="MF_01006"/>
    </source>
</evidence>
<dbReference type="AlphaFoldDB" id="A0A220TYP3"/>
<keyword evidence="7 17" id="KW-0378">Hydrolase</keyword>
<dbReference type="GO" id="GO:0008360">
    <property type="term" value="P:regulation of cell shape"/>
    <property type="evidence" value="ECO:0007669"/>
    <property type="project" value="UniProtKB-KW"/>
</dbReference>
<dbReference type="Pfam" id="PF02673">
    <property type="entry name" value="BacA"/>
    <property type="match status" value="1"/>
</dbReference>
<keyword evidence="19" id="KW-1185">Reference proteome</keyword>
<evidence type="ECO:0000256" key="16">
    <source>
        <dbReference type="ARBA" id="ARBA00047594"/>
    </source>
</evidence>
<keyword evidence="6 17" id="KW-0812">Transmembrane</keyword>
<dbReference type="GO" id="GO:0050380">
    <property type="term" value="F:undecaprenyl-diphosphatase activity"/>
    <property type="evidence" value="ECO:0007669"/>
    <property type="project" value="UniProtKB-UniRule"/>
</dbReference>
<dbReference type="PANTHER" id="PTHR30622:SF2">
    <property type="entry name" value="UNDECAPRENYL-DIPHOSPHATASE"/>
    <property type="match status" value="1"/>
</dbReference>
<evidence type="ECO:0000313" key="18">
    <source>
        <dbReference type="EMBL" id="ASK60811.1"/>
    </source>
</evidence>
<feature type="transmembrane region" description="Helical" evidence="17">
    <location>
        <begin position="53"/>
        <end position="72"/>
    </location>
</feature>
<sequence>MEVFILEGLTELWLLIKYLVLGLIQGFTEPIPISSSGHLVILQKLFGIEIEGLSFEILVNFGSLIAVLVIYWKDIIRLIQNGLNYLLTKNPENKADFQFILYLIIATIPTGILGLLFEDYISSKLSTVAVVGITLLITGAALWIIRNLRGRKSEGDLKVKDAIIVGLAQAVALIPGISRSGATIVAAMLVGMKVETALRFSFLLYIPVSLGITVMSLGDIVGDDNIDALAIPYVLAFAASIIATYYSLRWFMNIMARGNLKYFSFYCFVVGILVILFL</sequence>
<evidence type="ECO:0000256" key="15">
    <source>
        <dbReference type="ARBA" id="ARBA00032932"/>
    </source>
</evidence>
<dbReference type="PANTHER" id="PTHR30622">
    <property type="entry name" value="UNDECAPRENYL-DIPHOSPHATASE"/>
    <property type="match status" value="1"/>
</dbReference>